<keyword evidence="2" id="KW-0378">Hydrolase</keyword>
<keyword evidence="1" id="KW-0547">Nucleotide-binding</keyword>
<feature type="domain" description="DNA2/NAM7 helicase-like C-terminal" evidence="7">
    <location>
        <begin position="713"/>
        <end position="904"/>
    </location>
</feature>
<proteinExistence type="predicted"/>
<keyword evidence="4" id="KW-0067">ATP-binding</keyword>
<dbReference type="PANTHER" id="PTHR10887">
    <property type="entry name" value="DNA2/NAM7 HELICASE FAMILY"/>
    <property type="match status" value="1"/>
</dbReference>
<dbReference type="EMBL" id="JALLPB020000192">
    <property type="protein sequence ID" value="KAL3815566.1"/>
    <property type="molecule type" value="Genomic_DNA"/>
</dbReference>
<feature type="domain" description="DNA2/NAM7 helicase helicase" evidence="6">
    <location>
        <begin position="400"/>
        <end position="708"/>
    </location>
</feature>
<dbReference type="InterPro" id="IPR045055">
    <property type="entry name" value="DNA2/NAM7-like"/>
</dbReference>
<evidence type="ECO:0000313" key="9">
    <source>
        <dbReference type="Proteomes" id="UP001530377"/>
    </source>
</evidence>
<dbReference type="FunFam" id="3.40.50.300:FF:000326">
    <property type="entry name" value="P-loop containing nucleoside triphosphate hydrolase"/>
    <property type="match status" value="1"/>
</dbReference>
<dbReference type="Pfam" id="PF13086">
    <property type="entry name" value="AAA_11"/>
    <property type="match status" value="1"/>
</dbReference>
<comment type="caution">
    <text evidence="8">The sequence shown here is derived from an EMBL/GenBank/DDBJ whole genome shotgun (WGS) entry which is preliminary data.</text>
</comment>
<dbReference type="GO" id="GO:0005524">
    <property type="term" value="F:ATP binding"/>
    <property type="evidence" value="ECO:0007669"/>
    <property type="project" value="UniProtKB-KW"/>
</dbReference>
<accession>A0ABD3RTN7</accession>
<dbReference type="CDD" id="cd18808">
    <property type="entry name" value="SF1_C_Upf1"/>
    <property type="match status" value="1"/>
</dbReference>
<sequence length="930" mass="103424">MEAYNGDFVGGAERARRDARKRRYQPRSESSNSSFANNKRRHDINRSITPYPKSMREYDRFFGSMLSSSTAAMQMSETDGSSHRAVIQRACSLLNVPCLPTSSYLQQKKTYSESIDAGTHHLMQRTSSLLSNVSHESIYSSSGSYDNARHYYMSMAPLVLEESRCIIAESLTNISRIKRDGCTFSLELLSIEEKYQNPAGTHMQNAPLLLNFQIDATDCMSRKQRCNSDISAKWMRPGCVLLLRRQSKHSSDLKTSVLACIVPNGNRLSESSSFLSLMIFRRDHLDIGQSDAPNNSDDKALFYATALTTLISQVRQMEACLRMYKVSFMRKLLGQKKSTHIRFNSSDDDDVDELVFDGDDDVGGDALQEALHIENEDTISSEEVDVAGADFCALLTKIPKLNETQEIAARMFLNSPKESLILVQGPPGTGKTTFLVHVLCRRLAINPHARIMVSAPTNKAVTVLAERFLDIINSADNDLSCKCNAVLIGVEDKLISQYSENDANCLTTEAMTSPLQSIFVYSWAESLKNECRTFLLRLTNLFTEQKTTNNKIDTSLDTLITLAEKIKTKLSMSIPSQRSVCAHARSMVQQLRAAAAAVLWESSIHDFQCGVYGSYLEKAIYQAKHLIDALDDMDSPVQELLATARVIFCTLSTSGASIFKQTCGIDDLIIDEAAAATEPEICIPFHLRPQRMLAVGDPLQLPPTIMSRHAVGLSRSMHERLMYQCSEDYIILDRQYRMHAQISHFPCHQFYDGRIANDGVISIGDMAFPSMGPYTFINVTGEEFQSRGGSYSNEAECIAICRLIQKIKKFPGWDSPNKLRIITFYHGQVTLLQRLLAQRGFGNVLVATVDSSQGCEADSVIVSFVRSSSTKKGVRAAAGFLSDDRRINVALTRARHQLVCVGNANGTLSQQGSNTLKNLVSDAKRRGALS</sequence>
<evidence type="ECO:0000256" key="2">
    <source>
        <dbReference type="ARBA" id="ARBA00022801"/>
    </source>
</evidence>
<organism evidence="8 9">
    <name type="scientific">Cyclostephanos tholiformis</name>
    <dbReference type="NCBI Taxonomy" id="382380"/>
    <lineage>
        <taxon>Eukaryota</taxon>
        <taxon>Sar</taxon>
        <taxon>Stramenopiles</taxon>
        <taxon>Ochrophyta</taxon>
        <taxon>Bacillariophyta</taxon>
        <taxon>Coscinodiscophyceae</taxon>
        <taxon>Thalassiosirophycidae</taxon>
        <taxon>Stephanodiscales</taxon>
        <taxon>Stephanodiscaceae</taxon>
        <taxon>Cyclostephanos</taxon>
    </lineage>
</organism>
<evidence type="ECO:0000256" key="4">
    <source>
        <dbReference type="ARBA" id="ARBA00022840"/>
    </source>
</evidence>
<feature type="compositionally biased region" description="Polar residues" evidence="5">
    <location>
        <begin position="28"/>
        <end position="37"/>
    </location>
</feature>
<dbReference type="SUPFAM" id="SSF52540">
    <property type="entry name" value="P-loop containing nucleoside triphosphate hydrolases"/>
    <property type="match status" value="1"/>
</dbReference>
<dbReference type="Pfam" id="PF13087">
    <property type="entry name" value="AAA_12"/>
    <property type="match status" value="1"/>
</dbReference>
<evidence type="ECO:0000256" key="3">
    <source>
        <dbReference type="ARBA" id="ARBA00022806"/>
    </source>
</evidence>
<dbReference type="PANTHER" id="PTHR10887:SF495">
    <property type="entry name" value="HELICASE SENATAXIN ISOFORM X1-RELATED"/>
    <property type="match status" value="1"/>
</dbReference>
<dbReference type="InterPro" id="IPR041677">
    <property type="entry name" value="DNA2/NAM7_AAA_11"/>
</dbReference>
<evidence type="ECO:0000313" key="8">
    <source>
        <dbReference type="EMBL" id="KAL3815566.1"/>
    </source>
</evidence>
<dbReference type="Proteomes" id="UP001530377">
    <property type="component" value="Unassembled WGS sequence"/>
</dbReference>
<reference evidence="8 9" key="1">
    <citation type="submission" date="2024-10" db="EMBL/GenBank/DDBJ databases">
        <title>Updated reference genomes for cyclostephanoid diatoms.</title>
        <authorList>
            <person name="Roberts W.R."/>
            <person name="Alverson A.J."/>
        </authorList>
    </citation>
    <scope>NUCLEOTIDE SEQUENCE [LARGE SCALE GENOMIC DNA]</scope>
    <source>
        <strain evidence="8 9">AJA228-03</strain>
    </source>
</reference>
<dbReference type="InterPro" id="IPR041679">
    <property type="entry name" value="DNA2/NAM7-like_C"/>
</dbReference>
<evidence type="ECO:0000259" key="7">
    <source>
        <dbReference type="Pfam" id="PF13087"/>
    </source>
</evidence>
<protein>
    <submittedName>
        <fullName evidence="8">Uncharacterized protein</fullName>
    </submittedName>
</protein>
<dbReference type="AlphaFoldDB" id="A0ABD3RTN7"/>
<feature type="region of interest" description="Disordered" evidence="5">
    <location>
        <begin position="1"/>
        <end position="46"/>
    </location>
</feature>
<evidence type="ECO:0000256" key="5">
    <source>
        <dbReference type="SAM" id="MobiDB-lite"/>
    </source>
</evidence>
<evidence type="ECO:0000259" key="6">
    <source>
        <dbReference type="Pfam" id="PF13086"/>
    </source>
</evidence>
<keyword evidence="9" id="KW-1185">Reference proteome</keyword>
<dbReference type="InterPro" id="IPR047187">
    <property type="entry name" value="SF1_C_Upf1"/>
</dbReference>
<dbReference type="Gene3D" id="3.40.50.300">
    <property type="entry name" value="P-loop containing nucleotide triphosphate hydrolases"/>
    <property type="match status" value="2"/>
</dbReference>
<name>A0ABD3RTN7_9STRA</name>
<dbReference type="InterPro" id="IPR027417">
    <property type="entry name" value="P-loop_NTPase"/>
</dbReference>
<dbReference type="GO" id="GO:0005694">
    <property type="term" value="C:chromosome"/>
    <property type="evidence" value="ECO:0007669"/>
    <property type="project" value="UniProtKB-ARBA"/>
</dbReference>
<dbReference type="GO" id="GO:0004386">
    <property type="term" value="F:helicase activity"/>
    <property type="evidence" value="ECO:0007669"/>
    <property type="project" value="UniProtKB-KW"/>
</dbReference>
<evidence type="ECO:0000256" key="1">
    <source>
        <dbReference type="ARBA" id="ARBA00022741"/>
    </source>
</evidence>
<gene>
    <name evidence="8" type="ORF">ACHAXA_000298</name>
</gene>
<keyword evidence="3" id="KW-0347">Helicase</keyword>
<dbReference type="GO" id="GO:0016787">
    <property type="term" value="F:hydrolase activity"/>
    <property type="evidence" value="ECO:0007669"/>
    <property type="project" value="UniProtKB-KW"/>
</dbReference>